<dbReference type="Proteomes" id="UP000677305">
    <property type="component" value="Chromosome"/>
</dbReference>
<feature type="domain" description="PEP-utilising enzyme mobile" evidence="22">
    <location>
        <begin position="151"/>
        <end position="223"/>
    </location>
</feature>
<dbReference type="SUPFAM" id="SSF52009">
    <property type="entry name" value="Phosphohistidine domain"/>
    <property type="match status" value="1"/>
</dbReference>
<evidence type="ECO:0000256" key="8">
    <source>
        <dbReference type="ARBA" id="ARBA00022448"/>
    </source>
</evidence>
<dbReference type="Pfam" id="PF05524">
    <property type="entry name" value="PEP-utilisers_N"/>
    <property type="match status" value="1"/>
</dbReference>
<comment type="cofactor">
    <cofactor evidence="2 17 20">
        <name>Mg(2+)</name>
        <dbReference type="ChEBI" id="CHEBI:18420"/>
    </cofactor>
</comment>
<dbReference type="Gene3D" id="3.20.20.60">
    <property type="entry name" value="Phosphoenolpyruvate-binding domains"/>
    <property type="match status" value="1"/>
</dbReference>
<evidence type="ECO:0000259" key="23">
    <source>
        <dbReference type="Pfam" id="PF02896"/>
    </source>
</evidence>
<keyword evidence="21" id="KW-0175">Coiled coil</keyword>
<feature type="binding site" evidence="20">
    <location>
        <position position="453"/>
    </location>
    <ligand>
        <name>Mg(2+)</name>
        <dbReference type="ChEBI" id="CHEBI:18420"/>
    </ligand>
</feature>
<dbReference type="SUPFAM" id="SSF47831">
    <property type="entry name" value="Enzyme I of the PEP:sugar phosphotransferase system HPr-binding (sub)domain"/>
    <property type="match status" value="1"/>
</dbReference>
<proteinExistence type="inferred from homology"/>
<dbReference type="PANTHER" id="PTHR46244:SF3">
    <property type="entry name" value="PHOSPHOENOLPYRUVATE-PROTEIN PHOSPHOTRANSFERASE"/>
    <property type="match status" value="1"/>
</dbReference>
<evidence type="ECO:0000256" key="11">
    <source>
        <dbReference type="ARBA" id="ARBA00022679"/>
    </source>
</evidence>
<dbReference type="RefSeq" id="WP_212693144.1">
    <property type="nucleotide sequence ID" value="NZ_CP058561.1"/>
</dbReference>
<dbReference type="InterPro" id="IPR006318">
    <property type="entry name" value="PTS_EI-like"/>
</dbReference>
<dbReference type="GO" id="GO:0005737">
    <property type="term" value="C:cytoplasm"/>
    <property type="evidence" value="ECO:0007669"/>
    <property type="project" value="UniProtKB-SubCell"/>
</dbReference>
<dbReference type="InterPro" id="IPR036637">
    <property type="entry name" value="Phosphohistidine_dom_sf"/>
</dbReference>
<dbReference type="InterPro" id="IPR050499">
    <property type="entry name" value="PEP-utilizing_PTS_enzyme"/>
</dbReference>
<evidence type="ECO:0000256" key="17">
    <source>
        <dbReference type="PIRNR" id="PIRNR000732"/>
    </source>
</evidence>
<dbReference type="Gene3D" id="1.10.274.10">
    <property type="entry name" value="PtsI, HPr-binding domain"/>
    <property type="match status" value="1"/>
</dbReference>
<evidence type="ECO:0000256" key="20">
    <source>
        <dbReference type="PIRSR" id="PIRSR000732-3"/>
    </source>
</evidence>
<dbReference type="EC" id="2.7.3.9" evidence="6 17"/>
<dbReference type="Pfam" id="PF00391">
    <property type="entry name" value="PEP-utilizers"/>
    <property type="match status" value="1"/>
</dbReference>
<dbReference type="PIRSF" id="PIRSF000732">
    <property type="entry name" value="PTS_enzyme_I"/>
    <property type="match status" value="1"/>
</dbReference>
<evidence type="ECO:0000256" key="19">
    <source>
        <dbReference type="PIRSR" id="PIRSR000732-2"/>
    </source>
</evidence>
<evidence type="ECO:0000256" key="5">
    <source>
        <dbReference type="ARBA" id="ARBA00007837"/>
    </source>
</evidence>
<dbReference type="InterPro" id="IPR040442">
    <property type="entry name" value="Pyrv_kinase-like_dom_sf"/>
</dbReference>
<dbReference type="Gene3D" id="3.50.30.10">
    <property type="entry name" value="Phosphohistidine domain"/>
    <property type="match status" value="1"/>
</dbReference>
<feature type="binding site" evidence="19">
    <location>
        <position position="330"/>
    </location>
    <ligand>
        <name>phosphoenolpyruvate</name>
        <dbReference type="ChEBI" id="CHEBI:58702"/>
    </ligand>
</feature>
<keyword evidence="15 17" id="KW-0460">Magnesium</keyword>
<comment type="catalytic activity">
    <reaction evidence="1 17">
        <text>L-histidyl-[protein] + phosphoenolpyruvate = N(pros)-phospho-L-histidyl-[protein] + pyruvate</text>
        <dbReference type="Rhea" id="RHEA:23880"/>
        <dbReference type="Rhea" id="RHEA-COMP:9745"/>
        <dbReference type="Rhea" id="RHEA-COMP:9746"/>
        <dbReference type="ChEBI" id="CHEBI:15361"/>
        <dbReference type="ChEBI" id="CHEBI:29979"/>
        <dbReference type="ChEBI" id="CHEBI:58702"/>
        <dbReference type="ChEBI" id="CHEBI:64837"/>
        <dbReference type="EC" id="2.7.3.9"/>
    </reaction>
</comment>
<evidence type="ECO:0000256" key="3">
    <source>
        <dbReference type="ARBA" id="ARBA00002728"/>
    </source>
</evidence>
<keyword evidence="13 17" id="KW-0479">Metal-binding</keyword>
<keyword evidence="11 17" id="KW-0808">Transferase</keyword>
<evidence type="ECO:0000256" key="13">
    <source>
        <dbReference type="ARBA" id="ARBA00022723"/>
    </source>
</evidence>
<dbReference type="GO" id="GO:0016301">
    <property type="term" value="F:kinase activity"/>
    <property type="evidence" value="ECO:0007669"/>
    <property type="project" value="UniProtKB-KW"/>
</dbReference>
<accession>A0A8J8M9V3</accession>
<feature type="binding site" evidence="19">
    <location>
        <begin position="452"/>
        <end position="453"/>
    </location>
    <ligand>
        <name>phosphoenolpyruvate</name>
        <dbReference type="ChEBI" id="CHEBI:58702"/>
    </ligand>
</feature>
<keyword evidence="14 17" id="KW-0418">Kinase</keyword>
<dbReference type="KEGG" id="vgu:HYG85_08705"/>
<evidence type="ECO:0000259" key="22">
    <source>
        <dbReference type="Pfam" id="PF00391"/>
    </source>
</evidence>
<keyword evidence="12 17" id="KW-0598">Phosphotransferase system</keyword>
<name>A0A8J8M9V3_9FIRM</name>
<evidence type="ECO:0000256" key="14">
    <source>
        <dbReference type="ARBA" id="ARBA00022777"/>
    </source>
</evidence>
<comment type="subcellular location">
    <subcellularLocation>
        <location evidence="4 17">Cytoplasm</location>
    </subcellularLocation>
</comment>
<dbReference type="GO" id="GO:0046872">
    <property type="term" value="F:metal ion binding"/>
    <property type="evidence" value="ECO:0007669"/>
    <property type="project" value="UniProtKB-KW"/>
</dbReference>
<feature type="coiled-coil region" evidence="21">
    <location>
        <begin position="394"/>
        <end position="421"/>
    </location>
</feature>
<dbReference type="InterPro" id="IPR024692">
    <property type="entry name" value="PTS_EI"/>
</dbReference>
<feature type="domain" description="Phosphotransferase system enzyme I N-terminal" evidence="24">
    <location>
        <begin position="6"/>
        <end position="124"/>
    </location>
</feature>
<feature type="active site" description="Tele-phosphohistidine intermediate" evidence="18">
    <location>
        <position position="187"/>
    </location>
</feature>
<keyword evidence="10 17" id="KW-0762">Sugar transport</keyword>
<dbReference type="Pfam" id="PF02896">
    <property type="entry name" value="PEP-utilizers_C"/>
    <property type="match status" value="1"/>
</dbReference>
<organism evidence="25 26">
    <name type="scientific">Vallitalea guaymasensis</name>
    <dbReference type="NCBI Taxonomy" id="1185412"/>
    <lineage>
        <taxon>Bacteria</taxon>
        <taxon>Bacillati</taxon>
        <taxon>Bacillota</taxon>
        <taxon>Clostridia</taxon>
        <taxon>Lachnospirales</taxon>
        <taxon>Vallitaleaceae</taxon>
        <taxon>Vallitalea</taxon>
    </lineage>
</organism>
<evidence type="ECO:0000256" key="4">
    <source>
        <dbReference type="ARBA" id="ARBA00004496"/>
    </source>
</evidence>
<dbReference type="InterPro" id="IPR036618">
    <property type="entry name" value="PtsI_HPr-bd_sf"/>
</dbReference>
<evidence type="ECO:0000259" key="24">
    <source>
        <dbReference type="Pfam" id="PF05524"/>
    </source>
</evidence>
<evidence type="ECO:0000256" key="6">
    <source>
        <dbReference type="ARBA" id="ARBA00012232"/>
    </source>
</evidence>
<keyword evidence="8 17" id="KW-0813">Transport</keyword>
<dbReference type="NCBIfam" id="TIGR01417">
    <property type="entry name" value="PTS_I_fam"/>
    <property type="match status" value="1"/>
</dbReference>
<evidence type="ECO:0000256" key="10">
    <source>
        <dbReference type="ARBA" id="ARBA00022597"/>
    </source>
</evidence>
<feature type="binding site" evidence="20">
    <location>
        <position position="429"/>
    </location>
    <ligand>
        <name>Mg(2+)</name>
        <dbReference type="ChEBI" id="CHEBI:18420"/>
    </ligand>
</feature>
<keyword evidence="9 17" id="KW-0963">Cytoplasm</keyword>
<evidence type="ECO:0000256" key="18">
    <source>
        <dbReference type="PIRSR" id="PIRSR000732-1"/>
    </source>
</evidence>
<dbReference type="InterPro" id="IPR015813">
    <property type="entry name" value="Pyrv/PenolPyrv_kinase-like_dom"/>
</dbReference>
<dbReference type="SUPFAM" id="SSF51621">
    <property type="entry name" value="Phosphoenolpyruvate/pyruvate domain"/>
    <property type="match status" value="1"/>
</dbReference>
<dbReference type="PROSITE" id="PS00370">
    <property type="entry name" value="PEP_ENZYMES_PHOS_SITE"/>
    <property type="match status" value="1"/>
</dbReference>
<dbReference type="InterPro" id="IPR008731">
    <property type="entry name" value="PTS_EIN"/>
</dbReference>
<gene>
    <name evidence="25" type="primary">ptsP</name>
    <name evidence="25" type="ORF">HYG85_08705</name>
</gene>
<dbReference type="PANTHER" id="PTHR46244">
    <property type="entry name" value="PHOSPHOENOLPYRUVATE-PROTEIN PHOSPHOTRANSFERASE"/>
    <property type="match status" value="1"/>
</dbReference>
<feature type="binding site" evidence="19">
    <location>
        <position position="463"/>
    </location>
    <ligand>
        <name>phosphoenolpyruvate</name>
        <dbReference type="ChEBI" id="CHEBI:58702"/>
    </ligand>
</feature>
<evidence type="ECO:0000313" key="25">
    <source>
        <dbReference type="EMBL" id="QUH28998.1"/>
    </source>
</evidence>
<sequence length="567" mass="64230">MKELFGINVSAGYGIGSVYCYNPAEYIITERKIVDTTNEKAKLEKALILSIEQLRKLHLDNAHDIGDTADIIEAHITMIEDPDLKDSIVEKIEKGYNVEWAVDKTIKEYVDIFNNMNNEYFKERSLDIEDIGKRIINNIIGKTDKPLSKLKEKVILVTKELTPSDTLSMDKDKILGIVTETGGKTSHTAILARTLGIPAVTGIDTITELVNNQENIIIDGTEGKIILEPVEFQINTYKQRIEKRRIQLEEEKSFIGCKTKTRDGYNCKIYCNMGSPEDVQQVLNNDGEGIGLFRTEFLYMNRQTPPTEEEQYNIYSNVGKKLKGKEVIIRTLDVGGDKKIEYINIEDELNPFLGNRAIRYCLQEEKLLLTQLRAILRASKECNIKIMFPMITAFEEIIEAKKLLEKAKKKLIEEEKSFNKNIKVGIMIETPAAVFNSAEFAKEVDFFSIGTNDLTQYTCAVDRMNTKVSYLYSPYNPAVIKSIKMVVENAHGEGIEVSICGETASEELLLPLWISLGIDELSVIPRNVLGIRKHINSISRNETLINEAIKCKSGDEMIKFLKNKSVI</sequence>
<keyword evidence="26" id="KW-1185">Reference proteome</keyword>
<feature type="binding site" evidence="19">
    <location>
        <position position="294"/>
    </location>
    <ligand>
        <name>phosphoenolpyruvate</name>
        <dbReference type="ChEBI" id="CHEBI:58702"/>
    </ligand>
</feature>
<protein>
    <recommendedName>
        <fullName evidence="7 17">Phosphoenolpyruvate-protein phosphotransferase</fullName>
        <ecNumber evidence="6 17">2.7.3.9</ecNumber>
    </recommendedName>
    <alternativeName>
        <fullName evidence="16 17">Phosphotransferase system, enzyme I</fullName>
    </alternativeName>
</protein>
<dbReference type="GO" id="GO:0008965">
    <property type="term" value="F:phosphoenolpyruvate-protein phosphotransferase activity"/>
    <property type="evidence" value="ECO:0007669"/>
    <property type="project" value="UniProtKB-EC"/>
</dbReference>
<comment type="similarity">
    <text evidence="5 17">Belongs to the PEP-utilizing enzyme family.</text>
</comment>
<dbReference type="InterPro" id="IPR000121">
    <property type="entry name" value="PEP_util_C"/>
</dbReference>
<evidence type="ECO:0000256" key="12">
    <source>
        <dbReference type="ARBA" id="ARBA00022683"/>
    </source>
</evidence>
<evidence type="ECO:0000313" key="26">
    <source>
        <dbReference type="Proteomes" id="UP000677305"/>
    </source>
</evidence>
<evidence type="ECO:0000256" key="2">
    <source>
        <dbReference type="ARBA" id="ARBA00001946"/>
    </source>
</evidence>
<evidence type="ECO:0000256" key="7">
    <source>
        <dbReference type="ARBA" id="ARBA00016544"/>
    </source>
</evidence>
<comment type="function">
    <text evidence="3 17">General (non sugar-specific) component of the phosphoenolpyruvate-dependent sugar phosphotransferase system (sugar PTS). This major carbohydrate active-transport system catalyzes the phosphorylation of incoming sugar substrates concomitantly with their translocation across the cell membrane. Enzyme I transfers the phosphoryl group from phosphoenolpyruvate (PEP) to the phosphoryl carrier protein (HPr).</text>
</comment>
<feature type="domain" description="PEP-utilising enzyme C-terminal" evidence="23">
    <location>
        <begin position="253"/>
        <end position="538"/>
    </location>
</feature>
<evidence type="ECO:0000256" key="21">
    <source>
        <dbReference type="SAM" id="Coils"/>
    </source>
</evidence>
<dbReference type="InterPro" id="IPR018274">
    <property type="entry name" value="PEP_util_AS"/>
</dbReference>
<reference evidence="25 26" key="1">
    <citation type="submission" date="2020-07" db="EMBL/GenBank/DDBJ databases">
        <title>Vallitalea guaymasensis genome.</title>
        <authorList>
            <person name="Postec A."/>
        </authorList>
    </citation>
    <scope>NUCLEOTIDE SEQUENCE [LARGE SCALE GENOMIC DNA]</scope>
    <source>
        <strain evidence="25 26">Ra1766G1</strain>
    </source>
</reference>
<feature type="active site" description="Proton donor" evidence="18">
    <location>
        <position position="500"/>
    </location>
</feature>
<dbReference type="EMBL" id="CP058561">
    <property type="protein sequence ID" value="QUH28998.1"/>
    <property type="molecule type" value="Genomic_DNA"/>
</dbReference>
<dbReference type="InterPro" id="IPR008279">
    <property type="entry name" value="PEP-util_enz_mobile_dom"/>
</dbReference>
<evidence type="ECO:0000256" key="16">
    <source>
        <dbReference type="ARBA" id="ARBA00033235"/>
    </source>
</evidence>
<dbReference type="AlphaFoldDB" id="A0A8J8M9V3"/>
<dbReference type="PRINTS" id="PR01736">
    <property type="entry name" value="PHPHTRNFRASE"/>
</dbReference>
<dbReference type="GO" id="GO:0009401">
    <property type="term" value="P:phosphoenolpyruvate-dependent sugar phosphotransferase system"/>
    <property type="evidence" value="ECO:0007669"/>
    <property type="project" value="UniProtKB-KW"/>
</dbReference>
<evidence type="ECO:0000256" key="15">
    <source>
        <dbReference type="ARBA" id="ARBA00022842"/>
    </source>
</evidence>
<evidence type="ECO:0000256" key="9">
    <source>
        <dbReference type="ARBA" id="ARBA00022490"/>
    </source>
</evidence>
<evidence type="ECO:0000256" key="1">
    <source>
        <dbReference type="ARBA" id="ARBA00000683"/>
    </source>
</evidence>